<dbReference type="AlphaFoldDB" id="A0A098LED1"/>
<dbReference type="Proteomes" id="UP000030185">
    <property type="component" value="Unassembled WGS sequence"/>
</dbReference>
<evidence type="ECO:0000256" key="2">
    <source>
        <dbReference type="ARBA" id="ARBA00022679"/>
    </source>
</evidence>
<dbReference type="PANTHER" id="PTHR43285:SF3">
    <property type="entry name" value="SLL1634 PROTEIN"/>
    <property type="match status" value="1"/>
</dbReference>
<keyword evidence="2" id="KW-0808">Transferase</keyword>
<dbReference type="InterPro" id="IPR036320">
    <property type="entry name" value="Glycosyl_Trfase_fam3_N_dom_sf"/>
</dbReference>
<dbReference type="InterPro" id="IPR005940">
    <property type="entry name" value="Anthranilate_Pribosyl_Tfrase"/>
</dbReference>
<dbReference type="EMBL" id="BBLT01000004">
    <property type="protein sequence ID" value="GAL85270.1"/>
    <property type="molecule type" value="Genomic_DNA"/>
</dbReference>
<evidence type="ECO:0000256" key="1">
    <source>
        <dbReference type="ARBA" id="ARBA00022676"/>
    </source>
</evidence>
<dbReference type="Gene3D" id="1.20.970.10">
    <property type="entry name" value="Transferase, Pyrimidine Nucleoside Phosphorylase, Chain C"/>
    <property type="match status" value="1"/>
</dbReference>
<evidence type="ECO:0000313" key="5">
    <source>
        <dbReference type="Proteomes" id="UP000030185"/>
    </source>
</evidence>
<feature type="domain" description="Glycosyl transferase family 3 N-terminal" evidence="3">
    <location>
        <begin position="94"/>
        <end position="147"/>
    </location>
</feature>
<dbReference type="OrthoDB" id="9814181at2"/>
<dbReference type="PANTHER" id="PTHR43285">
    <property type="entry name" value="ANTHRANILATE PHOSPHORIBOSYLTRANSFERASE"/>
    <property type="match status" value="1"/>
</dbReference>
<organism evidence="4 5">
    <name type="scientific">Sporocytophaga myxococcoides</name>
    <dbReference type="NCBI Taxonomy" id="153721"/>
    <lineage>
        <taxon>Bacteria</taxon>
        <taxon>Pseudomonadati</taxon>
        <taxon>Bacteroidota</taxon>
        <taxon>Cytophagia</taxon>
        <taxon>Cytophagales</taxon>
        <taxon>Cytophagaceae</taxon>
        <taxon>Sporocytophaga</taxon>
    </lineage>
</organism>
<keyword evidence="5" id="KW-1185">Reference proteome</keyword>
<reference evidence="4 5" key="1">
    <citation type="submission" date="2014-09" db="EMBL/GenBank/DDBJ databases">
        <title>Sporocytophaga myxococcoides PG-01 genome sequencing.</title>
        <authorList>
            <person name="Liu L."/>
            <person name="Gao P.J."/>
            <person name="Chen G.J."/>
            <person name="Wang L.S."/>
        </authorList>
    </citation>
    <scope>NUCLEOTIDE SEQUENCE [LARGE SCALE GENOMIC DNA]</scope>
    <source>
        <strain evidence="4 5">PG-01</strain>
    </source>
</reference>
<dbReference type="InterPro" id="IPR017459">
    <property type="entry name" value="Glycosyl_Trfase_fam3_N_dom"/>
</dbReference>
<evidence type="ECO:0000313" key="4">
    <source>
        <dbReference type="EMBL" id="GAL85270.1"/>
    </source>
</evidence>
<gene>
    <name evidence="4" type="ORF">MYP_2499</name>
</gene>
<dbReference type="STRING" id="153721.MYP_2499"/>
<dbReference type="GO" id="GO:0004048">
    <property type="term" value="F:anthranilate phosphoribosyltransferase activity"/>
    <property type="evidence" value="ECO:0007669"/>
    <property type="project" value="InterPro"/>
</dbReference>
<dbReference type="SUPFAM" id="SSF52418">
    <property type="entry name" value="Nucleoside phosphorylase/phosphoribosyltransferase catalytic domain"/>
    <property type="match status" value="1"/>
</dbReference>
<dbReference type="Gene3D" id="3.40.1030.10">
    <property type="entry name" value="Nucleoside phosphorylase/phosphoribosyltransferase catalytic domain"/>
    <property type="match status" value="1"/>
</dbReference>
<dbReference type="Pfam" id="PF02885">
    <property type="entry name" value="Glycos_trans_3N"/>
    <property type="match status" value="1"/>
</dbReference>
<dbReference type="eggNOG" id="COG0547">
    <property type="taxonomic scope" value="Bacteria"/>
</dbReference>
<dbReference type="GO" id="GO:0005829">
    <property type="term" value="C:cytosol"/>
    <property type="evidence" value="ECO:0007669"/>
    <property type="project" value="TreeGrafter"/>
</dbReference>
<dbReference type="RefSeq" id="WP_045463530.1">
    <property type="nucleotide sequence ID" value="NZ_BBLT01000004.1"/>
</dbReference>
<dbReference type="SUPFAM" id="SSF47648">
    <property type="entry name" value="Nucleoside phosphorylase/phosphoribosyltransferase N-terminal domain"/>
    <property type="match status" value="1"/>
</dbReference>
<protein>
    <recommendedName>
        <fullName evidence="3">Glycosyl transferase family 3 N-terminal domain-containing protein</fullName>
    </recommendedName>
</protein>
<proteinExistence type="predicted"/>
<keyword evidence="1" id="KW-0328">Glycosyltransferase</keyword>
<comment type="caution">
    <text evidence="4">The sequence shown here is derived from an EMBL/GenBank/DDBJ whole genome shotgun (WGS) entry which is preliminary data.</text>
</comment>
<sequence length="429" mass="48624">MVQERLAELLKKKGIGPEGSKSLIKEELSELQYLFKSPDASLTTIATMVTALLTLEANIQEKEWIEKVKAYPSEFLPDEIIPFFTGHTKDVFYQLILKVIKHEDLSQEEAESGIEQLFDRQIPDYLKGAFLESQRLKRETFIENKAFLSGLWKKVERIKTDLPIVIDIADSYDGFNRTASFSLFTAALLASLDIPCIVHSIDKVAPKEGYTSHQLLKLAGKNPLISVSNAKQALENKSIGFCYLDQQIFFNELFQLKRMRKEMVKRPFLATFEKLLQPIQSTQGNYLVSGYTHPHYKEEVVKQLKVQGECKMALIFKGLEGSTQLTLSRGSVAIFYDGNDIYESLVSPEDFGLPLLESKQDKSIKPEDVLSEGLAALEGKKNFAREAIIYQAAVIITKFNLIQQKDLIPVLQQKLDSGEALNRWNMLNT</sequence>
<dbReference type="InterPro" id="IPR035902">
    <property type="entry name" value="Nuc_phospho_transferase"/>
</dbReference>
<name>A0A098LED1_9BACT</name>
<accession>A0A098LED1</accession>
<evidence type="ECO:0000259" key="3">
    <source>
        <dbReference type="Pfam" id="PF02885"/>
    </source>
</evidence>
<dbReference type="GO" id="GO:0000162">
    <property type="term" value="P:L-tryptophan biosynthetic process"/>
    <property type="evidence" value="ECO:0007669"/>
    <property type="project" value="InterPro"/>
</dbReference>